<feature type="domain" description="Release factor glutamine methyltransferase N-terminal" evidence="5">
    <location>
        <begin position="37"/>
        <end position="56"/>
    </location>
</feature>
<dbReference type="CDD" id="cd02440">
    <property type="entry name" value="AdoMet_MTases"/>
    <property type="match status" value="1"/>
</dbReference>
<evidence type="ECO:0000313" key="6">
    <source>
        <dbReference type="EMBL" id="TFK25171.1"/>
    </source>
</evidence>
<dbReference type="Proteomes" id="UP000307440">
    <property type="component" value="Unassembled WGS sequence"/>
</dbReference>
<evidence type="ECO:0000256" key="1">
    <source>
        <dbReference type="ARBA" id="ARBA00022603"/>
    </source>
</evidence>
<evidence type="ECO:0000256" key="3">
    <source>
        <dbReference type="ARBA" id="ARBA00022691"/>
    </source>
</evidence>
<dbReference type="OrthoDB" id="269872at2759"/>
<evidence type="ECO:0000313" key="7">
    <source>
        <dbReference type="Proteomes" id="UP000307440"/>
    </source>
</evidence>
<dbReference type="PROSITE" id="PS00092">
    <property type="entry name" value="N6_MTASE"/>
    <property type="match status" value="1"/>
</dbReference>
<dbReference type="SUPFAM" id="SSF53335">
    <property type="entry name" value="S-adenosyl-L-methionine-dependent methyltransferases"/>
    <property type="match status" value="1"/>
</dbReference>
<evidence type="ECO:0000256" key="2">
    <source>
        <dbReference type="ARBA" id="ARBA00022679"/>
    </source>
</evidence>
<proteinExistence type="predicted"/>
<dbReference type="Gene3D" id="3.40.50.150">
    <property type="entry name" value="Vaccinia Virus protein VP39"/>
    <property type="match status" value="1"/>
</dbReference>
<feature type="domain" description="Methyltransferase" evidence="4">
    <location>
        <begin position="99"/>
        <end position="152"/>
    </location>
</feature>
<organism evidence="6 7">
    <name type="scientific">Coprinopsis marcescibilis</name>
    <name type="common">Agaric fungus</name>
    <name type="synonym">Psathyrella marcescibilis</name>
    <dbReference type="NCBI Taxonomy" id="230819"/>
    <lineage>
        <taxon>Eukaryota</taxon>
        <taxon>Fungi</taxon>
        <taxon>Dikarya</taxon>
        <taxon>Basidiomycota</taxon>
        <taxon>Agaricomycotina</taxon>
        <taxon>Agaricomycetes</taxon>
        <taxon>Agaricomycetidae</taxon>
        <taxon>Agaricales</taxon>
        <taxon>Agaricineae</taxon>
        <taxon>Psathyrellaceae</taxon>
        <taxon>Coprinopsis</taxon>
    </lineage>
</organism>
<dbReference type="AlphaFoldDB" id="A0A5C3KWW9"/>
<dbReference type="PANTHER" id="PTHR18895">
    <property type="entry name" value="HEMK METHYLTRANSFERASE"/>
    <property type="match status" value="1"/>
</dbReference>
<dbReference type="GO" id="GO:0005739">
    <property type="term" value="C:mitochondrion"/>
    <property type="evidence" value="ECO:0007669"/>
    <property type="project" value="TreeGrafter"/>
</dbReference>
<dbReference type="InterPro" id="IPR050320">
    <property type="entry name" value="N5-glutamine_MTase"/>
</dbReference>
<dbReference type="GO" id="GO:0003676">
    <property type="term" value="F:nucleic acid binding"/>
    <property type="evidence" value="ECO:0007669"/>
    <property type="project" value="InterPro"/>
</dbReference>
<keyword evidence="2 6" id="KW-0808">Transferase</keyword>
<dbReference type="InterPro" id="IPR004556">
    <property type="entry name" value="HemK-like"/>
</dbReference>
<accession>A0A5C3KWW9</accession>
<sequence length="282" mass="30712">MQSALLVQLAKSLGKRQASLELRWMRRAIDSSHSGIPLDEMVSRRATGEPLQYILGTQPFGPLNLLTRPPVLIPRPETEHWALMFADRVAAMAADTPSHRRLKLLDLGTGTGCLPLLLAHTVPQGKLDTHAVDISQHALRLANENAALCGIPSQSASKNTFRTYLADFLANDFPGPSLASALPIDVLVSNPPYIPDNEKLPESVLNYEDPKALFGGPSGLDYYHGIARLLMRPGLFSTNAVVALEVGHKQADIVEALLRDTGRKTTVCLDPWGVKRAVIGYM</sequence>
<dbReference type="Gene3D" id="1.10.8.10">
    <property type="entry name" value="DNA helicase RuvA subunit, C-terminal domain"/>
    <property type="match status" value="1"/>
</dbReference>
<evidence type="ECO:0000259" key="4">
    <source>
        <dbReference type="Pfam" id="PF13847"/>
    </source>
</evidence>
<dbReference type="NCBIfam" id="TIGR00536">
    <property type="entry name" value="hemK_fam"/>
    <property type="match status" value="1"/>
</dbReference>
<keyword evidence="1 6" id="KW-0489">Methyltransferase</keyword>
<dbReference type="PANTHER" id="PTHR18895:SF74">
    <property type="entry name" value="MTRF1L RELEASE FACTOR GLUTAMINE METHYLTRANSFERASE"/>
    <property type="match status" value="1"/>
</dbReference>
<dbReference type="Pfam" id="PF13847">
    <property type="entry name" value="Methyltransf_31"/>
    <property type="match status" value="1"/>
</dbReference>
<name>A0A5C3KWW9_COPMA</name>
<dbReference type="STRING" id="230819.A0A5C3KWW9"/>
<evidence type="ECO:0000259" key="5">
    <source>
        <dbReference type="Pfam" id="PF17827"/>
    </source>
</evidence>
<reference evidence="6 7" key="1">
    <citation type="journal article" date="2019" name="Nat. Ecol. Evol.">
        <title>Megaphylogeny resolves global patterns of mushroom evolution.</title>
        <authorList>
            <person name="Varga T."/>
            <person name="Krizsan K."/>
            <person name="Foldi C."/>
            <person name="Dima B."/>
            <person name="Sanchez-Garcia M."/>
            <person name="Sanchez-Ramirez S."/>
            <person name="Szollosi G.J."/>
            <person name="Szarkandi J.G."/>
            <person name="Papp V."/>
            <person name="Albert L."/>
            <person name="Andreopoulos W."/>
            <person name="Angelini C."/>
            <person name="Antonin V."/>
            <person name="Barry K.W."/>
            <person name="Bougher N.L."/>
            <person name="Buchanan P."/>
            <person name="Buyck B."/>
            <person name="Bense V."/>
            <person name="Catcheside P."/>
            <person name="Chovatia M."/>
            <person name="Cooper J."/>
            <person name="Damon W."/>
            <person name="Desjardin D."/>
            <person name="Finy P."/>
            <person name="Geml J."/>
            <person name="Haridas S."/>
            <person name="Hughes K."/>
            <person name="Justo A."/>
            <person name="Karasinski D."/>
            <person name="Kautmanova I."/>
            <person name="Kiss B."/>
            <person name="Kocsube S."/>
            <person name="Kotiranta H."/>
            <person name="LaButti K.M."/>
            <person name="Lechner B.E."/>
            <person name="Liimatainen K."/>
            <person name="Lipzen A."/>
            <person name="Lukacs Z."/>
            <person name="Mihaltcheva S."/>
            <person name="Morgado L.N."/>
            <person name="Niskanen T."/>
            <person name="Noordeloos M.E."/>
            <person name="Ohm R.A."/>
            <person name="Ortiz-Santana B."/>
            <person name="Ovrebo C."/>
            <person name="Racz N."/>
            <person name="Riley R."/>
            <person name="Savchenko A."/>
            <person name="Shiryaev A."/>
            <person name="Soop K."/>
            <person name="Spirin V."/>
            <person name="Szebenyi C."/>
            <person name="Tomsovsky M."/>
            <person name="Tulloss R.E."/>
            <person name="Uehling J."/>
            <person name="Grigoriev I.V."/>
            <person name="Vagvolgyi C."/>
            <person name="Papp T."/>
            <person name="Martin F.M."/>
            <person name="Miettinen O."/>
            <person name="Hibbett D.S."/>
            <person name="Nagy L.G."/>
        </authorList>
    </citation>
    <scope>NUCLEOTIDE SEQUENCE [LARGE SCALE GENOMIC DNA]</scope>
    <source>
        <strain evidence="6 7">CBS 121175</strain>
    </source>
</reference>
<keyword evidence="3" id="KW-0949">S-adenosyl-L-methionine</keyword>
<keyword evidence="7" id="KW-1185">Reference proteome</keyword>
<dbReference type="EMBL" id="ML210189">
    <property type="protein sequence ID" value="TFK25171.1"/>
    <property type="molecule type" value="Genomic_DNA"/>
</dbReference>
<dbReference type="InterPro" id="IPR002052">
    <property type="entry name" value="DNA_methylase_N6_adenine_CS"/>
</dbReference>
<gene>
    <name evidence="6" type="ORF">FA15DRAFT_680301</name>
</gene>
<dbReference type="GO" id="GO:0008276">
    <property type="term" value="F:protein methyltransferase activity"/>
    <property type="evidence" value="ECO:0007669"/>
    <property type="project" value="InterPro"/>
</dbReference>
<protein>
    <submittedName>
        <fullName evidence="6">S-adenosyl-L-methionine-dependent methyltransferase</fullName>
    </submittedName>
</protein>
<dbReference type="InterPro" id="IPR040758">
    <property type="entry name" value="PrmC_N"/>
</dbReference>
<dbReference type="InterPro" id="IPR025714">
    <property type="entry name" value="Methyltranfer_dom"/>
</dbReference>
<dbReference type="Pfam" id="PF17827">
    <property type="entry name" value="PrmC_N"/>
    <property type="match status" value="1"/>
</dbReference>
<dbReference type="InterPro" id="IPR029063">
    <property type="entry name" value="SAM-dependent_MTases_sf"/>
</dbReference>
<dbReference type="GO" id="GO:0032259">
    <property type="term" value="P:methylation"/>
    <property type="evidence" value="ECO:0007669"/>
    <property type="project" value="UniProtKB-KW"/>
</dbReference>